<keyword evidence="4" id="KW-0677">Repeat</keyword>
<feature type="repeat" description="WD" evidence="6">
    <location>
        <begin position="133"/>
        <end position="177"/>
    </location>
</feature>
<dbReference type="PANTHER" id="PTHR19861">
    <property type="entry name" value="WD40 REPEAT PROTEIN SWD2"/>
    <property type="match status" value="1"/>
</dbReference>
<evidence type="ECO:0000256" key="4">
    <source>
        <dbReference type="ARBA" id="ARBA00022737"/>
    </source>
</evidence>
<keyword evidence="3 6" id="KW-0853">WD repeat</keyword>
<feature type="compositionally biased region" description="Low complexity" evidence="7">
    <location>
        <begin position="14"/>
        <end position="30"/>
    </location>
</feature>
<dbReference type="SMART" id="SM00320">
    <property type="entry name" value="WD40"/>
    <property type="match status" value="3"/>
</dbReference>
<dbReference type="EMBL" id="CAACVR010000067">
    <property type="protein sequence ID" value="VEU23896.1"/>
    <property type="molecule type" value="Genomic_DNA"/>
</dbReference>
<reference evidence="8 9" key="1">
    <citation type="submission" date="2018-12" db="EMBL/GenBank/DDBJ databases">
        <authorList>
            <person name="Tiukova I."/>
            <person name="Dainat J."/>
        </authorList>
    </citation>
    <scope>NUCLEOTIDE SEQUENCE [LARGE SCALE GENOMIC DNA]</scope>
</reference>
<evidence type="ECO:0000313" key="9">
    <source>
        <dbReference type="Proteomes" id="UP000290900"/>
    </source>
</evidence>
<feature type="repeat" description="WD" evidence="6">
    <location>
        <begin position="53"/>
        <end position="87"/>
    </location>
</feature>
<dbReference type="InterPro" id="IPR015943">
    <property type="entry name" value="WD40/YVTN_repeat-like_dom_sf"/>
</dbReference>
<dbReference type="GO" id="GO:0016070">
    <property type="term" value="P:RNA metabolic process"/>
    <property type="evidence" value="ECO:0007669"/>
    <property type="project" value="UniProtKB-ARBA"/>
</dbReference>
<dbReference type="AlphaFoldDB" id="A0A448YSL0"/>
<gene>
    <name evidence="8" type="ORF">BRENAR_LOCUS4625</name>
</gene>
<keyword evidence="5" id="KW-0539">Nucleus</keyword>
<dbReference type="InterPro" id="IPR001680">
    <property type="entry name" value="WD40_rpt"/>
</dbReference>
<evidence type="ECO:0000256" key="1">
    <source>
        <dbReference type="ARBA" id="ARBA00004123"/>
    </source>
</evidence>
<dbReference type="Pfam" id="PF00400">
    <property type="entry name" value="WD40"/>
    <property type="match status" value="2"/>
</dbReference>
<dbReference type="PROSITE" id="PS50082">
    <property type="entry name" value="WD_REPEATS_2"/>
    <property type="match status" value="2"/>
</dbReference>
<comment type="similarity">
    <text evidence="2">Belongs to the WD repeat SWD2 family.</text>
</comment>
<dbReference type="GO" id="GO:0048188">
    <property type="term" value="C:Set1C/COMPASS complex"/>
    <property type="evidence" value="ECO:0007669"/>
    <property type="project" value="TreeGrafter"/>
</dbReference>
<dbReference type="OrthoDB" id="27537at2759"/>
<protein>
    <submittedName>
        <fullName evidence="8">DEKNAAC105206</fullName>
    </submittedName>
</protein>
<dbReference type="FunCoup" id="A0A448YSL0">
    <property type="interactions" value="1053"/>
</dbReference>
<dbReference type="InterPro" id="IPR036322">
    <property type="entry name" value="WD40_repeat_dom_sf"/>
</dbReference>
<organism evidence="8 9">
    <name type="scientific">Brettanomyces naardenensis</name>
    <name type="common">Yeast</name>
    <dbReference type="NCBI Taxonomy" id="13370"/>
    <lineage>
        <taxon>Eukaryota</taxon>
        <taxon>Fungi</taxon>
        <taxon>Dikarya</taxon>
        <taxon>Ascomycota</taxon>
        <taxon>Saccharomycotina</taxon>
        <taxon>Pichiomycetes</taxon>
        <taxon>Pichiales</taxon>
        <taxon>Pichiaceae</taxon>
        <taxon>Brettanomyces</taxon>
    </lineage>
</organism>
<dbReference type="GO" id="GO:0003682">
    <property type="term" value="F:chromatin binding"/>
    <property type="evidence" value="ECO:0007669"/>
    <property type="project" value="TreeGrafter"/>
</dbReference>
<accession>A0A448YSL0</accession>
<evidence type="ECO:0000256" key="7">
    <source>
        <dbReference type="SAM" id="MobiDB-lite"/>
    </source>
</evidence>
<comment type="subcellular location">
    <subcellularLocation>
        <location evidence="1">Nucleus</location>
    </subcellularLocation>
</comment>
<dbReference type="SUPFAM" id="SSF50978">
    <property type="entry name" value="WD40 repeat-like"/>
    <property type="match status" value="1"/>
</dbReference>
<evidence type="ECO:0000256" key="6">
    <source>
        <dbReference type="PROSITE-ProRule" id="PRU00221"/>
    </source>
</evidence>
<evidence type="ECO:0000313" key="8">
    <source>
        <dbReference type="EMBL" id="VEU23896.1"/>
    </source>
</evidence>
<name>A0A448YSL0_BRENA</name>
<dbReference type="STRING" id="13370.A0A448YSL0"/>
<feature type="region of interest" description="Disordered" evidence="7">
    <location>
        <begin position="1"/>
        <end position="31"/>
    </location>
</feature>
<dbReference type="PANTHER" id="PTHR19861:SF0">
    <property type="entry name" value="WD REPEAT-CONTAINING PROTEIN 82"/>
    <property type="match status" value="1"/>
</dbReference>
<evidence type="ECO:0000256" key="3">
    <source>
        <dbReference type="ARBA" id="ARBA00022574"/>
    </source>
</evidence>
<dbReference type="Proteomes" id="UP000290900">
    <property type="component" value="Unassembled WGS sequence"/>
</dbReference>
<keyword evidence="9" id="KW-1185">Reference proteome</keyword>
<dbReference type="Gene3D" id="2.130.10.10">
    <property type="entry name" value="YVTN repeat-like/Quinoprotein amine dehydrogenase"/>
    <property type="match status" value="1"/>
</dbReference>
<dbReference type="InParanoid" id="A0A448YSL0"/>
<evidence type="ECO:0000256" key="2">
    <source>
        <dbReference type="ARBA" id="ARBA00005616"/>
    </source>
</evidence>
<sequence>MLSLPTGPSALVRPTRPTTPQPTTASPSSSKIDLIRSFSPSKVFKNHTPDTPITSISYDIAGQYLLSSGTDETLQLYDVPKGRHLKSIYSKKYGCHLAIFSNTSHSKCLFASTKENHIIRFLDLNDNSFIRYFKGHSEQVTSLVNSTSGTRLESFYSSSLDGTVKCWDMRTDSFTASLGLSSTPLIALDPSNSVMAILETGSKTLRLVSMEKFPTGLIRSVDLTDPLGSTTPKKLEFTNDNKYIVINTDGDHLVLDSFSLQVTGLLTGQVPFTPRSYPDSGNLTVTPNGKIAIAGSGNGELLIWDLSMVSNGEKLTPTGRILPKMEAKVIPRMVLFNPQYEMLTTADTEVGFWVRTSN</sequence>
<evidence type="ECO:0000256" key="5">
    <source>
        <dbReference type="ARBA" id="ARBA00023242"/>
    </source>
</evidence>
<proteinExistence type="inferred from homology"/>
<dbReference type="InterPro" id="IPR037867">
    <property type="entry name" value="Swd2/WDR82"/>
</dbReference>